<dbReference type="InterPro" id="IPR011055">
    <property type="entry name" value="Dup_hybrid_motif"/>
</dbReference>
<keyword evidence="1" id="KW-0812">Transmembrane</keyword>
<evidence type="ECO:0000256" key="1">
    <source>
        <dbReference type="SAM" id="Phobius"/>
    </source>
</evidence>
<dbReference type="NCBIfam" id="TIGR02675">
    <property type="entry name" value="tape_meas_nterm"/>
    <property type="match status" value="1"/>
</dbReference>
<dbReference type="CDD" id="cd12797">
    <property type="entry name" value="M23_peptidase"/>
    <property type="match status" value="1"/>
</dbReference>
<dbReference type="Proteomes" id="UP000625033">
    <property type="component" value="Unassembled WGS sequence"/>
</dbReference>
<proteinExistence type="predicted"/>
<keyword evidence="1" id="KW-1133">Transmembrane helix</keyword>
<evidence type="ECO:0000313" key="3">
    <source>
        <dbReference type="EMBL" id="MBG6083234.1"/>
    </source>
</evidence>
<accession>A0A931D2J8</accession>
<keyword evidence="4" id="KW-1185">Reference proteome</keyword>
<reference evidence="3" key="1">
    <citation type="submission" date="2020-11" db="EMBL/GenBank/DDBJ databases">
        <title>Sequencing the genomes of 1000 actinobacteria strains.</title>
        <authorList>
            <person name="Klenk H.-P."/>
        </authorList>
    </citation>
    <scope>NUCLEOTIDE SEQUENCE</scope>
    <source>
        <strain evidence="3">DSM 26152</strain>
    </source>
</reference>
<evidence type="ECO:0000259" key="2">
    <source>
        <dbReference type="Pfam" id="PF20155"/>
    </source>
</evidence>
<feature type="non-terminal residue" evidence="3">
    <location>
        <position position="777"/>
    </location>
</feature>
<protein>
    <submittedName>
        <fullName evidence="3">Tape measure domain-containing protein</fullName>
    </submittedName>
</protein>
<organism evidence="3 4">
    <name type="scientific">Zhihengliuella flava</name>
    <dbReference type="NCBI Taxonomy" id="1285193"/>
    <lineage>
        <taxon>Bacteria</taxon>
        <taxon>Bacillati</taxon>
        <taxon>Actinomycetota</taxon>
        <taxon>Actinomycetes</taxon>
        <taxon>Micrococcales</taxon>
        <taxon>Micrococcaceae</taxon>
        <taxon>Zhihengliuella</taxon>
    </lineage>
</organism>
<feature type="transmembrane region" description="Helical" evidence="1">
    <location>
        <begin position="427"/>
        <end position="446"/>
    </location>
</feature>
<dbReference type="RefSeq" id="WP_196834693.1">
    <property type="nucleotide sequence ID" value="NZ_JADOTZ010000001.1"/>
</dbReference>
<keyword evidence="1" id="KW-0472">Membrane</keyword>
<gene>
    <name evidence="3" type="ORF">IW252_000001</name>
</gene>
<dbReference type="EMBL" id="JADOTZ010000001">
    <property type="protein sequence ID" value="MBG6083234.1"/>
    <property type="molecule type" value="Genomic_DNA"/>
</dbReference>
<feature type="transmembrane region" description="Helical" evidence="1">
    <location>
        <begin position="306"/>
        <end position="327"/>
    </location>
</feature>
<evidence type="ECO:0000313" key="4">
    <source>
        <dbReference type="Proteomes" id="UP000625033"/>
    </source>
</evidence>
<feature type="transmembrane region" description="Helical" evidence="1">
    <location>
        <begin position="339"/>
        <end position="368"/>
    </location>
</feature>
<dbReference type="SUPFAM" id="SSF51261">
    <property type="entry name" value="Duplicated hybrid motif"/>
    <property type="match status" value="1"/>
</dbReference>
<feature type="domain" description="Tape measure protein N-terminal" evidence="2">
    <location>
        <begin position="70"/>
        <end position="245"/>
    </location>
</feature>
<dbReference type="Gene3D" id="2.70.70.10">
    <property type="entry name" value="Glucose Permease (Domain IIA)"/>
    <property type="match status" value="1"/>
</dbReference>
<dbReference type="InterPro" id="IPR013491">
    <property type="entry name" value="Tape_meas_N"/>
</dbReference>
<dbReference type="AlphaFoldDB" id="A0A931D2J8"/>
<dbReference type="Pfam" id="PF20155">
    <property type="entry name" value="TMP_3"/>
    <property type="match status" value="1"/>
</dbReference>
<comment type="caution">
    <text evidence="3">The sequence shown here is derived from an EMBL/GenBank/DDBJ whole genome shotgun (WGS) entry which is preliminary data.</text>
</comment>
<name>A0A931D2J8_9MICC</name>
<sequence length="777" mass="81694">MPTIGVAEVLIRPSFKDFQREVGKETDKLPTGPAEKAGGRIGGALKAGAAVGIAGIGAGLAAALTKGFGRLKAIEDARAKLTGLGHDIETVETIMQNANESVKGTSFGLGEAATAAAGAVASGVKPGQELERTLTLIGDSATIAGIGFDEMGAIFNKISAQGKIQGEELAQLGERGIPILQLLGEELGASAEEVRELASRGEIDFATFQNAMEGGMGGAAQKSGETMTGAFKNTMAALGRVGANLMSDVYPLVRDFFSKAIEWLGPLEEKAKVVGEAVGSFLRDTLIPALKSAFDWFQQNKEAVQLVASVVAGLVVGLIAMKIITTVTGWIHAARAAMLLFNAAVAANPIGLIITVIGALVGALVWLYNNNETARNIMNAAWEAIQNAVKFAWESIIKPTFDALVGFVNNVLAPAFQWLWENVLRPVWIAISGAIQIAWGIISTIFHTIKWVIQNVVAPIFTWLWKNIIKPVWDGISSTIKDVWENHIQPVFTALGGFIEDKVKPAFERGVEGIKEIWNTIRNIAAAPINFVIGTVYNDGLRKALNKVRSIVGGDPLPELATIPKFAKGGLHKGGWALVGEEGPELVDFGRPGRVYTATQTEAMLAGKQQMPKDALAGGMQSHAGVGGFWSDFTGGVSKAFSSAVSWIRGGLAKAAGLILNPLKDGLAAMLPDSGIGDLAKRATSGAIEKALDWIRGKDEQADGGPMTYDGPLGSFARPAGGVITSGFGASRGRYPHAGIDFAVPVGTMVRAMLNGVVRKIGWNAVAGRTGMGMVLD</sequence>